<feature type="compositionally biased region" description="Basic and acidic residues" evidence="1">
    <location>
        <begin position="69"/>
        <end position="78"/>
    </location>
</feature>
<reference evidence="3" key="1">
    <citation type="journal article" date="2019" name="Int. J. Syst. Evol. Microbiol.">
        <title>The Global Catalogue of Microorganisms (GCM) 10K type strain sequencing project: providing services to taxonomists for standard genome sequencing and annotation.</title>
        <authorList>
            <consortium name="The Broad Institute Genomics Platform"/>
            <consortium name="The Broad Institute Genome Sequencing Center for Infectious Disease"/>
            <person name="Wu L."/>
            <person name="Ma J."/>
        </authorList>
    </citation>
    <scope>NUCLEOTIDE SEQUENCE [LARGE SCALE GENOMIC DNA]</scope>
    <source>
        <strain evidence="3">JCM 30346</strain>
    </source>
</reference>
<dbReference type="RefSeq" id="WP_380763074.1">
    <property type="nucleotide sequence ID" value="NZ_JBHSRF010000116.1"/>
</dbReference>
<feature type="region of interest" description="Disordered" evidence="1">
    <location>
        <begin position="59"/>
        <end position="82"/>
    </location>
</feature>
<proteinExistence type="predicted"/>
<dbReference type="EMBL" id="JBHSRF010000116">
    <property type="protein sequence ID" value="MFC6087124.1"/>
    <property type="molecule type" value="Genomic_DNA"/>
</dbReference>
<dbReference type="Proteomes" id="UP001596137">
    <property type="component" value="Unassembled WGS sequence"/>
</dbReference>
<evidence type="ECO:0000313" key="2">
    <source>
        <dbReference type="EMBL" id="MFC6087124.1"/>
    </source>
</evidence>
<protein>
    <submittedName>
        <fullName evidence="2">Uncharacterized protein</fullName>
    </submittedName>
</protein>
<gene>
    <name evidence="2" type="ORF">ACFP1K_38580</name>
</gene>
<comment type="caution">
    <text evidence="2">The sequence shown here is derived from an EMBL/GenBank/DDBJ whole genome shotgun (WGS) entry which is preliminary data.</text>
</comment>
<name>A0ABW1NUN7_9ACTN</name>
<accession>A0ABW1NUN7</accession>
<organism evidence="2 3">
    <name type="scientific">Sphaerisporangium aureirubrum</name>
    <dbReference type="NCBI Taxonomy" id="1544736"/>
    <lineage>
        <taxon>Bacteria</taxon>
        <taxon>Bacillati</taxon>
        <taxon>Actinomycetota</taxon>
        <taxon>Actinomycetes</taxon>
        <taxon>Streptosporangiales</taxon>
        <taxon>Streptosporangiaceae</taxon>
        <taxon>Sphaerisporangium</taxon>
    </lineage>
</organism>
<evidence type="ECO:0000256" key="1">
    <source>
        <dbReference type="SAM" id="MobiDB-lite"/>
    </source>
</evidence>
<sequence length="245" mass="26377">MNDLSGEVRRLCVALDFEDPGGTSPLALDRAHRRLVDLVTEAGTRAGLDRLYLADRGADASAGRNGETAGRDAARPDPDPQSGAFFLLPSGVNEARVVAGLTAELRVALRRRNQGLAPDSPRRLRLRAAFHQGPTRVEDSGFVGRAVDTVHRLRDAAEVRAELLRNPYADLAVVLSAQLFEDVTEVEHRDLRRGLFRRLLVPSPIGVGEAWISLPGLDDPAHARPYATARSHAGLITPPAAAGGR</sequence>
<evidence type="ECO:0000313" key="3">
    <source>
        <dbReference type="Proteomes" id="UP001596137"/>
    </source>
</evidence>
<keyword evidence="3" id="KW-1185">Reference proteome</keyword>